<evidence type="ECO:0000259" key="16">
    <source>
        <dbReference type="PROSITE" id="PS51093"/>
    </source>
</evidence>
<keyword evidence="3" id="KW-1003">Cell membrane</keyword>
<feature type="transmembrane region" description="Helical" evidence="15">
    <location>
        <begin position="343"/>
        <end position="365"/>
    </location>
</feature>
<feature type="transmembrane region" description="Helical" evidence="15">
    <location>
        <begin position="303"/>
        <end position="322"/>
    </location>
</feature>
<dbReference type="RefSeq" id="WP_031365698.1">
    <property type="nucleotide sequence ID" value="NZ_FPKS01000001.1"/>
</dbReference>
<evidence type="ECO:0000256" key="15">
    <source>
        <dbReference type="SAM" id="Phobius"/>
    </source>
</evidence>
<evidence type="ECO:0000313" key="20">
    <source>
        <dbReference type="EMBL" id="SFZ70203.1"/>
    </source>
</evidence>
<evidence type="ECO:0000259" key="18">
    <source>
        <dbReference type="PROSITE" id="PS51103"/>
    </source>
</evidence>
<dbReference type="InterPro" id="IPR010973">
    <property type="entry name" value="PTS_IIBC_sucr"/>
</dbReference>
<feature type="transmembrane region" description="Helical" evidence="15">
    <location>
        <begin position="400"/>
        <end position="421"/>
    </location>
</feature>
<dbReference type="GO" id="GO:0008982">
    <property type="term" value="F:protein-N(PI)-phosphohistidine-sugar phosphotransferase activity"/>
    <property type="evidence" value="ECO:0007669"/>
    <property type="project" value="InterPro"/>
</dbReference>
<dbReference type="Gene3D" id="3.30.1360.60">
    <property type="entry name" value="Glucose permease domain IIB"/>
    <property type="match status" value="1"/>
</dbReference>
<feature type="transmembrane region" description="Helical" evidence="15">
    <location>
        <begin position="262"/>
        <end position="283"/>
    </location>
</feature>
<dbReference type="InterPro" id="IPR001996">
    <property type="entry name" value="PTS_IIB_1"/>
</dbReference>
<protein>
    <recommendedName>
        <fullName evidence="11">protein-N(pi)-phosphohistidine--sucrose phosphotransferase</fullName>
        <ecNumber evidence="11">2.7.1.211</ecNumber>
    </recommendedName>
</protein>
<feature type="domain" description="PTS EIIB type-1" evidence="17">
    <location>
        <begin position="3"/>
        <end position="86"/>
    </location>
</feature>
<dbReference type="GO" id="GO:0016301">
    <property type="term" value="F:kinase activity"/>
    <property type="evidence" value="ECO:0007669"/>
    <property type="project" value="UniProtKB-KW"/>
</dbReference>
<evidence type="ECO:0000256" key="2">
    <source>
        <dbReference type="ARBA" id="ARBA00022448"/>
    </source>
</evidence>
<dbReference type="InterPro" id="IPR050558">
    <property type="entry name" value="PTS_Sugar-Specific_Components"/>
</dbReference>
<dbReference type="Pfam" id="PF00367">
    <property type="entry name" value="PTS_EIIB"/>
    <property type="match status" value="1"/>
</dbReference>
<dbReference type="InterPro" id="IPR018113">
    <property type="entry name" value="PTrfase_EIIB_Cys"/>
</dbReference>
<keyword evidence="5" id="KW-0808">Transferase</keyword>
<keyword evidence="10 15" id="KW-0472">Membrane</keyword>
<evidence type="ECO:0000256" key="8">
    <source>
        <dbReference type="ARBA" id="ARBA00022777"/>
    </source>
</evidence>
<keyword evidence="2" id="KW-0813">Transport</keyword>
<evidence type="ECO:0000259" key="17">
    <source>
        <dbReference type="PROSITE" id="PS51098"/>
    </source>
</evidence>
<dbReference type="Pfam" id="PF02378">
    <property type="entry name" value="PTS_EIIC"/>
    <property type="match status" value="1"/>
</dbReference>
<dbReference type="CDD" id="cd00212">
    <property type="entry name" value="PTS_IIB_glc"/>
    <property type="match status" value="1"/>
</dbReference>
<dbReference type="Proteomes" id="UP000185655">
    <property type="component" value="Unassembled WGS sequence"/>
</dbReference>
<dbReference type="Proteomes" id="UP000218979">
    <property type="component" value="Unassembled WGS sequence"/>
</dbReference>
<evidence type="ECO:0000256" key="13">
    <source>
        <dbReference type="ARBA" id="ARBA00048931"/>
    </source>
</evidence>
<dbReference type="AlphaFoldDB" id="A0A1K2H3F0"/>
<dbReference type="OrthoDB" id="9769191at2"/>
<evidence type="ECO:0000256" key="11">
    <source>
        <dbReference type="ARBA" id="ARBA00044053"/>
    </source>
</evidence>
<dbReference type="PROSITE" id="PS00371">
    <property type="entry name" value="PTS_EIIA_TYPE_1_HIS"/>
    <property type="match status" value="1"/>
</dbReference>
<feature type="transmembrane region" description="Helical" evidence="15">
    <location>
        <begin position="152"/>
        <end position="174"/>
    </location>
</feature>
<accession>A0A1K2H3F0</accession>
<feature type="domain" description="PTS EIIC type-1" evidence="18">
    <location>
        <begin position="119"/>
        <end position="479"/>
    </location>
</feature>
<proteinExistence type="predicted"/>
<dbReference type="Pfam" id="PF00358">
    <property type="entry name" value="PTS_EIIA_1"/>
    <property type="match status" value="1"/>
</dbReference>
<dbReference type="FunFam" id="2.70.70.10:FF:000001">
    <property type="entry name" value="PTS system glucose-specific IIA component"/>
    <property type="match status" value="1"/>
</dbReference>
<organism evidence="20 21">
    <name type="scientific">Pseudolactococcus chungangensis CAU 28 = DSM 22330</name>
    <dbReference type="NCBI Taxonomy" id="1122154"/>
    <lineage>
        <taxon>Bacteria</taxon>
        <taxon>Bacillati</taxon>
        <taxon>Bacillota</taxon>
        <taxon>Bacilli</taxon>
        <taxon>Lactobacillales</taxon>
        <taxon>Streptococcaceae</taxon>
        <taxon>Pseudolactococcus</taxon>
    </lineage>
</organism>
<dbReference type="InterPro" id="IPR036878">
    <property type="entry name" value="Glu_permease_IIB"/>
</dbReference>
<dbReference type="EC" id="2.7.1.211" evidence="11"/>
<evidence type="ECO:0000256" key="3">
    <source>
        <dbReference type="ARBA" id="ARBA00022475"/>
    </source>
</evidence>
<dbReference type="SUPFAM" id="SSF51261">
    <property type="entry name" value="Duplicated hybrid motif"/>
    <property type="match status" value="1"/>
</dbReference>
<comment type="subcellular location">
    <subcellularLocation>
        <location evidence="1">Cell membrane</location>
        <topology evidence="1">Multi-pass membrane protein</topology>
    </subcellularLocation>
</comment>
<comment type="function">
    <text evidence="12">The phosphoenolpyruvate-dependent sugar phosphotransferase system (sugar PTS), a major carbohydrate active transport system, catalyzes the phosphorylation of incoming sugar substrates concomitantly with their translocation across the cell membrane. This system is involved in sucrose transport.</text>
</comment>
<evidence type="ECO:0000256" key="6">
    <source>
        <dbReference type="ARBA" id="ARBA00022683"/>
    </source>
</evidence>
<evidence type="ECO:0000256" key="9">
    <source>
        <dbReference type="ARBA" id="ARBA00022989"/>
    </source>
</evidence>
<dbReference type="NCBIfam" id="TIGR01996">
    <property type="entry name" value="PTS-II-BC-sucr"/>
    <property type="match status" value="1"/>
</dbReference>
<evidence type="ECO:0000256" key="1">
    <source>
        <dbReference type="ARBA" id="ARBA00004651"/>
    </source>
</evidence>
<evidence type="ECO:0000256" key="7">
    <source>
        <dbReference type="ARBA" id="ARBA00022692"/>
    </source>
</evidence>
<evidence type="ECO:0000313" key="21">
    <source>
        <dbReference type="Proteomes" id="UP000185655"/>
    </source>
</evidence>
<evidence type="ECO:0000313" key="19">
    <source>
        <dbReference type="EMBL" id="PCS04383.1"/>
    </source>
</evidence>
<dbReference type="GO" id="GO:0090589">
    <property type="term" value="F:protein-phosphocysteine-trehalose phosphotransferase system transporter activity"/>
    <property type="evidence" value="ECO:0007669"/>
    <property type="project" value="TreeGrafter"/>
</dbReference>
<gene>
    <name evidence="19" type="ORF">RR45_GL001317</name>
    <name evidence="20" type="ORF">SAMN02746068_00113</name>
</gene>
<dbReference type="InterPro" id="IPR003352">
    <property type="entry name" value="PTS_EIIC"/>
</dbReference>
<evidence type="ECO:0000256" key="10">
    <source>
        <dbReference type="ARBA" id="ARBA00023136"/>
    </source>
</evidence>
<dbReference type="Gene3D" id="2.70.70.10">
    <property type="entry name" value="Glucose Permease (Domain IIA)"/>
    <property type="match status" value="1"/>
</dbReference>
<dbReference type="GO" id="GO:0005886">
    <property type="term" value="C:plasma membrane"/>
    <property type="evidence" value="ECO:0007669"/>
    <property type="project" value="UniProtKB-SubCell"/>
</dbReference>
<feature type="domain" description="PTS EIIA type-1" evidence="16">
    <location>
        <begin position="514"/>
        <end position="618"/>
    </location>
</feature>
<dbReference type="InterPro" id="IPR001127">
    <property type="entry name" value="PTS_EIIA_1_perm"/>
</dbReference>
<comment type="catalytic activity">
    <reaction evidence="13">
        <text>N(pros)-phospho-L-histidyl-[protein](out) + sucrose = sucrose 6(G)-phosphate(in) + L-histidyl-[protein]</text>
        <dbReference type="Rhea" id="RHEA:49236"/>
        <dbReference type="Rhea" id="RHEA-COMP:9745"/>
        <dbReference type="Rhea" id="RHEA-COMP:9746"/>
        <dbReference type="ChEBI" id="CHEBI:17992"/>
        <dbReference type="ChEBI" id="CHEBI:29979"/>
        <dbReference type="ChEBI" id="CHEBI:64837"/>
        <dbReference type="ChEBI" id="CHEBI:91002"/>
        <dbReference type="EC" id="2.7.1.211"/>
    </reaction>
</comment>
<keyword evidence="9 15" id="KW-1133">Transmembrane helix</keyword>
<keyword evidence="7 15" id="KW-0812">Transmembrane</keyword>
<dbReference type="EMBL" id="FPKS01000001">
    <property type="protein sequence ID" value="SFZ70203.1"/>
    <property type="molecule type" value="Genomic_DNA"/>
</dbReference>
<dbReference type="PROSITE" id="PS51103">
    <property type="entry name" value="PTS_EIIC_TYPE_1"/>
    <property type="match status" value="1"/>
</dbReference>
<evidence type="ECO:0000256" key="14">
    <source>
        <dbReference type="PROSITE-ProRule" id="PRU00421"/>
    </source>
</evidence>
<evidence type="ECO:0000256" key="5">
    <source>
        <dbReference type="ARBA" id="ARBA00022679"/>
    </source>
</evidence>
<dbReference type="InterPro" id="IPR013013">
    <property type="entry name" value="PTS_EIIC_1"/>
</dbReference>
<keyword evidence="22" id="KW-1185">Reference proteome</keyword>
<dbReference type="SUPFAM" id="SSF55604">
    <property type="entry name" value="Glucose permease domain IIB"/>
    <property type="match status" value="1"/>
</dbReference>
<keyword evidence="4" id="KW-0762">Sugar transport</keyword>
<dbReference type="PANTHER" id="PTHR30175:SF4">
    <property type="entry name" value="PTS SYSTEM TREHALOSE-SPECIFIC EIIBC COMPONENT"/>
    <property type="match status" value="1"/>
</dbReference>
<sequence length="648" mass="67798">MDHKEVAKRVAAALGEDNLIAAAHCATRLRLVVKDTAKIDQAALDDDADLKGTFEANGQYQIIVGPGDVNTVYKELVAITGVGEVSKDELKNVADTEKNPIMKLIKVLSDIFVPLIPALVAGGLLMALNNVLTGQGLFGPQSIVEMVPGIKGFAEIVNLMASAPFAFLPILIGFSATKRFGGNPYLGAAAGMMLVMPSLVNGYGVAEAISTNKMPYWDVFGFQIAQAGYQGQVLPVIGVAWILATLEKFFHKHLKNAIDFTFTPMLAVIITGFVTFAVVGPVLRTVSTGMTDGLVWLVDTLGGVGYGIFGLGYSAIVLTGLHQSFPAIETSLLADIAKTGGDFIFPIAAAANVAQGAATFAIFFLTKNEKQKGLASSSAFSAMLGITEPAMFGVNLKLKFPFFIGLGAASIASAIMGFAGVRGVSLGPAGIIGFIAIKPASIPMFMLGIVISFVLAFIATYVYGRGRMDVPANVTTTGTTAQEINSVKTSEGVSDEALYAPVAGQAIQLSETKDQVFSSELMGKGIAIEPTIGEIYAPADGTLTVTNDSKHAYGLLTNNGAEVLLHIGIDTVQMAGEGFSTQVKQGQVVKKGDLLGTFDISKIKAAGYEATVMVIVTNTMSFAEVQGINNQTVTVGQAVIHTTAPVTK</sequence>
<dbReference type="PROSITE" id="PS51093">
    <property type="entry name" value="PTS_EIIA_TYPE_1"/>
    <property type="match status" value="1"/>
</dbReference>
<dbReference type="GO" id="GO:0015771">
    <property type="term" value="P:trehalose transport"/>
    <property type="evidence" value="ECO:0007669"/>
    <property type="project" value="TreeGrafter"/>
</dbReference>
<feature type="transmembrane region" description="Helical" evidence="15">
    <location>
        <begin position="111"/>
        <end position="132"/>
    </location>
</feature>
<dbReference type="PANTHER" id="PTHR30175">
    <property type="entry name" value="PHOSPHOTRANSFERASE SYSTEM TRANSPORT PROTEIN"/>
    <property type="match status" value="1"/>
</dbReference>
<name>A0A1K2H3F0_9LACT</name>
<keyword evidence="6" id="KW-0598">Phosphotransferase system</keyword>
<feature type="transmembrane region" description="Helical" evidence="15">
    <location>
        <begin position="186"/>
        <end position="209"/>
    </location>
</feature>
<dbReference type="NCBIfam" id="TIGR00830">
    <property type="entry name" value="PTBA"/>
    <property type="match status" value="1"/>
</dbReference>
<dbReference type="STRING" id="1122154.SAMN02746068_00113"/>
<evidence type="ECO:0000256" key="4">
    <source>
        <dbReference type="ARBA" id="ARBA00022597"/>
    </source>
</evidence>
<dbReference type="GO" id="GO:0009401">
    <property type="term" value="P:phosphoenolpyruvate-dependent sugar phosphotransferase system"/>
    <property type="evidence" value="ECO:0007669"/>
    <property type="project" value="UniProtKB-KW"/>
</dbReference>
<keyword evidence="8" id="KW-0418">Kinase</keyword>
<feature type="transmembrane region" description="Helical" evidence="15">
    <location>
        <begin position="442"/>
        <end position="463"/>
    </location>
</feature>
<evidence type="ECO:0000256" key="12">
    <source>
        <dbReference type="ARBA" id="ARBA00045139"/>
    </source>
</evidence>
<dbReference type="EMBL" id="JXJT01000003">
    <property type="protein sequence ID" value="PCS04383.1"/>
    <property type="molecule type" value="Genomic_DNA"/>
</dbReference>
<dbReference type="PROSITE" id="PS01035">
    <property type="entry name" value="PTS_EIIB_TYPE_1_CYS"/>
    <property type="match status" value="1"/>
</dbReference>
<dbReference type="NCBIfam" id="TIGR00826">
    <property type="entry name" value="EIIB_glc"/>
    <property type="match status" value="1"/>
</dbReference>
<evidence type="ECO:0000313" key="22">
    <source>
        <dbReference type="Proteomes" id="UP000218979"/>
    </source>
</evidence>
<dbReference type="InterPro" id="IPR011055">
    <property type="entry name" value="Dup_hybrid_motif"/>
</dbReference>
<reference evidence="19 22" key="1">
    <citation type="submission" date="2014-12" db="EMBL/GenBank/DDBJ databases">
        <title>Draft genome sequences of 10 type strains of Lactococcus.</title>
        <authorList>
            <person name="Sun Z."/>
            <person name="Zhong Z."/>
            <person name="Liu W."/>
            <person name="Zhang W."/>
            <person name="Zhang H."/>
        </authorList>
    </citation>
    <scope>NUCLEOTIDE SEQUENCE [LARGE SCALE GENOMIC DNA]</scope>
    <source>
        <strain evidence="19 22">DSM 22330</strain>
    </source>
</reference>
<dbReference type="PROSITE" id="PS51098">
    <property type="entry name" value="PTS_EIIB_TYPE_1"/>
    <property type="match status" value="1"/>
</dbReference>
<reference evidence="20 21" key="2">
    <citation type="submission" date="2016-11" db="EMBL/GenBank/DDBJ databases">
        <authorList>
            <person name="Jaros S."/>
            <person name="Januszkiewicz K."/>
            <person name="Wedrychowicz H."/>
        </authorList>
    </citation>
    <scope>NUCLEOTIDE SEQUENCE [LARGE SCALE GENOMIC DNA]</scope>
    <source>
        <strain evidence="20 21">DSM 22330</strain>
    </source>
</reference>
<feature type="active site" description="Phosphocysteine intermediate; for EIIB activity" evidence="14">
    <location>
        <position position="25"/>
    </location>
</feature>